<keyword evidence="1" id="KW-1133">Transmembrane helix</keyword>
<dbReference type="InterPro" id="IPR005804">
    <property type="entry name" value="FA_desaturase_dom"/>
</dbReference>
<accession>A0A2A2F4V4</accession>
<feature type="transmembrane region" description="Helical" evidence="1">
    <location>
        <begin position="25"/>
        <end position="44"/>
    </location>
</feature>
<feature type="transmembrane region" description="Helical" evidence="1">
    <location>
        <begin position="221"/>
        <end position="238"/>
    </location>
</feature>
<dbReference type="OrthoDB" id="9792534at2"/>
<dbReference type="GO" id="GO:0016020">
    <property type="term" value="C:membrane"/>
    <property type="evidence" value="ECO:0007669"/>
    <property type="project" value="TreeGrafter"/>
</dbReference>
<dbReference type="EMBL" id="NSKD01000003">
    <property type="protein sequence ID" value="PAU80476.1"/>
    <property type="molecule type" value="Genomic_DNA"/>
</dbReference>
<sequence>MTDSGLSADQKKEITARFARKNNAIACRQIATTLIPFALVWYLAIESASLENALAAWGLTAVCIAVLCLFLLRIFVLMHDCGHNSLFAKTSYNRAAGFFLGVLCGMPQYVWSKNHAFHHATNGNWDRYRGPLATLSIEEFNELTPAQQIRYRVLRHITMAPIGGFLYLIFNPRFTWIKGSLALLAFVARHKWHAPSRSLRSIANDFQPRYWQTWKDYQHMTANNLVLLTIWVLMSLAIGPALFFTIYLISLSFAGAGGIILFTVQHNFEDSWAADEEHWDYNRAAIEGTSFLVLPAWLNWFSADIAYHHVHHLSASIPNYRLAECHRTYAHLFEDVTRISLRDVPKALRNNLWDRHHQRITSVERVTQGVDGNMTVSEPYT</sequence>
<evidence type="ECO:0000259" key="2">
    <source>
        <dbReference type="Pfam" id="PF00487"/>
    </source>
</evidence>
<dbReference type="GO" id="GO:0006629">
    <property type="term" value="P:lipid metabolic process"/>
    <property type="evidence" value="ECO:0007669"/>
    <property type="project" value="InterPro"/>
</dbReference>
<feature type="transmembrane region" description="Helical" evidence="1">
    <location>
        <begin position="56"/>
        <end position="76"/>
    </location>
</feature>
<proteinExistence type="predicted"/>
<evidence type="ECO:0000256" key="1">
    <source>
        <dbReference type="SAM" id="Phobius"/>
    </source>
</evidence>
<feature type="transmembrane region" description="Helical" evidence="1">
    <location>
        <begin position="153"/>
        <end position="170"/>
    </location>
</feature>
<feature type="domain" description="Fatty acid desaturase" evidence="2">
    <location>
        <begin position="56"/>
        <end position="335"/>
    </location>
</feature>
<dbReference type="AlphaFoldDB" id="A0A2A2F4V4"/>
<evidence type="ECO:0000313" key="3">
    <source>
        <dbReference type="EMBL" id="PAU80476.1"/>
    </source>
</evidence>
<reference evidence="3 4" key="1">
    <citation type="submission" date="2017-08" db="EMBL/GenBank/DDBJ databases">
        <title>Halovibrio sewagensis sp. nov., isolated from wastewater of high salinity.</title>
        <authorList>
            <person name="Dong X."/>
            <person name="Zhang G."/>
        </authorList>
    </citation>
    <scope>NUCLEOTIDE SEQUENCE [LARGE SCALE GENOMIC DNA]</scope>
    <source>
        <strain evidence="3 4">YL5-2</strain>
    </source>
</reference>
<dbReference type="RefSeq" id="WP_095617317.1">
    <property type="nucleotide sequence ID" value="NZ_NSKD01000003.1"/>
</dbReference>
<dbReference type="GO" id="GO:0016717">
    <property type="term" value="F:oxidoreductase activity, acting on paired donors, with oxidation of a pair of donors resulting in the reduction of molecular oxygen to two molecules of water"/>
    <property type="evidence" value="ECO:0007669"/>
    <property type="project" value="TreeGrafter"/>
</dbReference>
<protein>
    <submittedName>
        <fullName evidence="3">Fatty acid desaturase</fullName>
    </submittedName>
</protein>
<keyword evidence="1" id="KW-0472">Membrane</keyword>
<dbReference type="Proteomes" id="UP000218896">
    <property type="component" value="Unassembled WGS sequence"/>
</dbReference>
<comment type="caution">
    <text evidence="3">The sequence shown here is derived from an EMBL/GenBank/DDBJ whole genome shotgun (WGS) entry which is preliminary data.</text>
</comment>
<name>A0A2A2F4V4_9GAMM</name>
<dbReference type="PANTHER" id="PTHR19353">
    <property type="entry name" value="FATTY ACID DESATURASE 2"/>
    <property type="match status" value="1"/>
</dbReference>
<keyword evidence="1" id="KW-0812">Transmembrane</keyword>
<evidence type="ECO:0000313" key="4">
    <source>
        <dbReference type="Proteomes" id="UP000218896"/>
    </source>
</evidence>
<dbReference type="PANTHER" id="PTHR19353:SF73">
    <property type="entry name" value="FATTY ACID DESATURASE"/>
    <property type="match status" value="1"/>
</dbReference>
<keyword evidence="4" id="KW-1185">Reference proteome</keyword>
<gene>
    <name evidence="3" type="ORF">CK501_08515</name>
</gene>
<organism evidence="3 4">
    <name type="scientific">Halovibrio salipaludis</name>
    <dbReference type="NCBI Taxonomy" id="2032626"/>
    <lineage>
        <taxon>Bacteria</taxon>
        <taxon>Pseudomonadati</taxon>
        <taxon>Pseudomonadota</taxon>
        <taxon>Gammaproteobacteria</taxon>
        <taxon>Oceanospirillales</taxon>
        <taxon>Halomonadaceae</taxon>
        <taxon>Halovibrio</taxon>
    </lineage>
</organism>
<dbReference type="InterPro" id="IPR012171">
    <property type="entry name" value="Fatty_acid_desaturase"/>
</dbReference>
<dbReference type="Pfam" id="PF00487">
    <property type="entry name" value="FA_desaturase"/>
    <property type="match status" value="1"/>
</dbReference>